<evidence type="ECO:0000313" key="16">
    <source>
        <dbReference type="Proteomes" id="UP000886520"/>
    </source>
</evidence>
<dbReference type="Gene3D" id="3.40.50.1000">
    <property type="entry name" value="HAD superfamily/HAD-like"/>
    <property type="match status" value="1"/>
</dbReference>
<dbReference type="InterPro" id="IPR036412">
    <property type="entry name" value="HAD-like_sf"/>
</dbReference>
<evidence type="ECO:0000256" key="4">
    <source>
        <dbReference type="ARBA" id="ARBA00022692"/>
    </source>
</evidence>
<keyword evidence="5" id="KW-0999">Mitochondrion inner membrane</keyword>
<dbReference type="SUPFAM" id="SSF56784">
    <property type="entry name" value="HAD-like"/>
    <property type="match status" value="1"/>
</dbReference>
<evidence type="ECO:0000256" key="5">
    <source>
        <dbReference type="ARBA" id="ARBA00022792"/>
    </source>
</evidence>
<dbReference type="SMART" id="SM00577">
    <property type="entry name" value="CPDc"/>
    <property type="match status" value="1"/>
</dbReference>
<keyword evidence="3 12" id="KW-0813">Transport</keyword>
<keyword evidence="10 12" id="KW-0496">Mitochondrion</keyword>
<reference evidence="15" key="1">
    <citation type="submission" date="2021-01" db="EMBL/GenBank/DDBJ databases">
        <title>Adiantum capillus-veneris genome.</title>
        <authorList>
            <person name="Fang Y."/>
            <person name="Liao Q."/>
        </authorList>
    </citation>
    <scope>NUCLEOTIDE SEQUENCE</scope>
    <source>
        <strain evidence="15">H3</strain>
        <tissue evidence="15">Leaf</tissue>
    </source>
</reference>
<feature type="domain" description="FCP1 homology" evidence="14">
    <location>
        <begin position="174"/>
        <end position="317"/>
    </location>
</feature>
<evidence type="ECO:0000256" key="11">
    <source>
        <dbReference type="ARBA" id="ARBA00023136"/>
    </source>
</evidence>
<evidence type="ECO:0000256" key="7">
    <source>
        <dbReference type="ARBA" id="ARBA00022946"/>
    </source>
</evidence>
<evidence type="ECO:0000256" key="1">
    <source>
        <dbReference type="ARBA" id="ARBA00004434"/>
    </source>
</evidence>
<dbReference type="Proteomes" id="UP000886520">
    <property type="component" value="Chromosome 10"/>
</dbReference>
<accession>A0A9D4UVP9</accession>
<evidence type="ECO:0000256" key="12">
    <source>
        <dbReference type="RuleBase" id="RU365079"/>
    </source>
</evidence>
<gene>
    <name evidence="15" type="ORF">GOP47_0010349</name>
</gene>
<dbReference type="PROSITE" id="PS50969">
    <property type="entry name" value="FCP1"/>
    <property type="match status" value="1"/>
</dbReference>
<feature type="compositionally biased region" description="Low complexity" evidence="13">
    <location>
        <begin position="26"/>
        <end position="43"/>
    </location>
</feature>
<keyword evidence="9 12" id="KW-0811">Translocation</keyword>
<evidence type="ECO:0000256" key="9">
    <source>
        <dbReference type="ARBA" id="ARBA00023010"/>
    </source>
</evidence>
<evidence type="ECO:0000256" key="3">
    <source>
        <dbReference type="ARBA" id="ARBA00022448"/>
    </source>
</evidence>
<name>A0A9D4UVP9_ADICA</name>
<dbReference type="FunFam" id="3.40.50.1000:FF:000019">
    <property type="entry name" value="Mitochondrial import inner membrane translocase subunit TIM50"/>
    <property type="match status" value="1"/>
</dbReference>
<evidence type="ECO:0000256" key="8">
    <source>
        <dbReference type="ARBA" id="ARBA00022989"/>
    </source>
</evidence>
<keyword evidence="4" id="KW-0812">Transmembrane</keyword>
<keyword evidence="11" id="KW-0472">Membrane</keyword>
<evidence type="ECO:0000256" key="13">
    <source>
        <dbReference type="SAM" id="MobiDB-lite"/>
    </source>
</evidence>
<comment type="subcellular location">
    <subcellularLocation>
        <location evidence="1 12">Mitochondrion inner membrane</location>
        <topology evidence="1 12">Single-pass membrane protein</topology>
    </subcellularLocation>
</comment>
<evidence type="ECO:0000256" key="2">
    <source>
        <dbReference type="ARBA" id="ARBA00006344"/>
    </source>
</evidence>
<dbReference type="EMBL" id="JABFUD020000010">
    <property type="protein sequence ID" value="KAI5074388.1"/>
    <property type="molecule type" value="Genomic_DNA"/>
</dbReference>
<dbReference type="GO" id="GO:0015031">
    <property type="term" value="P:protein transport"/>
    <property type="evidence" value="ECO:0007669"/>
    <property type="project" value="UniProtKB-KW"/>
</dbReference>
<comment type="function">
    <text evidence="12">Essential component of the TIM23 complex, a complex that mediates the translocation of transit peptide-containing proteins across the mitochondrial inner membrane.</text>
</comment>
<keyword evidence="6 12" id="KW-0653">Protein transport</keyword>
<proteinExistence type="inferred from homology"/>
<dbReference type="PANTHER" id="PTHR12210">
    <property type="entry name" value="DULLARD PROTEIN PHOSPHATASE"/>
    <property type="match status" value="1"/>
</dbReference>
<keyword evidence="8" id="KW-1133">Transmembrane helix</keyword>
<dbReference type="GO" id="GO:0005744">
    <property type="term" value="C:TIM23 mitochondrial import inner membrane translocase complex"/>
    <property type="evidence" value="ECO:0007669"/>
    <property type="project" value="UniProtKB-UniRule"/>
</dbReference>
<dbReference type="InterPro" id="IPR023214">
    <property type="entry name" value="HAD_sf"/>
</dbReference>
<protein>
    <recommendedName>
        <fullName evidence="12">Mitochondrial import inner membrane translocase subunit TIM50</fullName>
    </recommendedName>
</protein>
<keyword evidence="7 12" id="KW-0809">Transit peptide</keyword>
<feature type="region of interest" description="Disordered" evidence="13">
    <location>
        <begin position="26"/>
        <end position="67"/>
    </location>
</feature>
<dbReference type="OrthoDB" id="287041at2759"/>
<dbReference type="InterPro" id="IPR050365">
    <property type="entry name" value="TIM50"/>
</dbReference>
<evidence type="ECO:0000313" key="15">
    <source>
        <dbReference type="EMBL" id="KAI5074388.1"/>
    </source>
</evidence>
<evidence type="ECO:0000256" key="10">
    <source>
        <dbReference type="ARBA" id="ARBA00023128"/>
    </source>
</evidence>
<comment type="caution">
    <text evidence="15">The sequence shown here is derived from an EMBL/GenBank/DDBJ whole genome shotgun (WGS) entry which is preliminary data.</text>
</comment>
<dbReference type="InterPro" id="IPR004274">
    <property type="entry name" value="FCP1_dom"/>
</dbReference>
<comment type="subunit">
    <text evidence="12">Component of the TIM23 complex.</text>
</comment>
<sequence>MIQRRGVGRLCAAASRHRHSLLNASRSLSAESSSQQDTNTDTSFANEASEGPDSTSSPQEDSHPSKKNPLWTAFKAILAGSLAAGTLAAGYASYAYTSEEIEKKTSALRVQAEVKDSQEDSLLQKIQNVIYSNSLKAAAEVADLYLETRKAIEDQVKGFAAPTSDKLLPDLLPQERHVFTLVIDLNETLVYSDWTRDRGWKTFKRPGAEAFLEHLAQFYELIIYTDQLPFTVDPILEKLDQKGCIRYRLAREATQYIHGKHYKDLSKLNRDPAHVMFLSAHAKETCLQPENAVPVKPWKLEPDDTHLLDMLPFLEYVARYRPSDVRSVLASYDGHDIPSEFLVRTKDYQKKMRELKAQNPFFRGSR</sequence>
<dbReference type="CDD" id="cd07521">
    <property type="entry name" value="HAD_FCP1-like"/>
    <property type="match status" value="1"/>
</dbReference>
<organism evidence="15 16">
    <name type="scientific">Adiantum capillus-veneris</name>
    <name type="common">Maidenhair fern</name>
    <dbReference type="NCBI Taxonomy" id="13818"/>
    <lineage>
        <taxon>Eukaryota</taxon>
        <taxon>Viridiplantae</taxon>
        <taxon>Streptophyta</taxon>
        <taxon>Embryophyta</taxon>
        <taxon>Tracheophyta</taxon>
        <taxon>Polypodiopsida</taxon>
        <taxon>Polypodiidae</taxon>
        <taxon>Polypodiales</taxon>
        <taxon>Pteridineae</taxon>
        <taxon>Pteridaceae</taxon>
        <taxon>Vittarioideae</taxon>
        <taxon>Adiantum</taxon>
    </lineage>
</organism>
<dbReference type="Pfam" id="PF03031">
    <property type="entry name" value="NIF"/>
    <property type="match status" value="1"/>
</dbReference>
<evidence type="ECO:0000256" key="6">
    <source>
        <dbReference type="ARBA" id="ARBA00022927"/>
    </source>
</evidence>
<evidence type="ECO:0000259" key="14">
    <source>
        <dbReference type="PROSITE" id="PS50969"/>
    </source>
</evidence>
<comment type="similarity">
    <text evidence="2 12">Belongs to the TIM50 family.</text>
</comment>
<keyword evidence="16" id="KW-1185">Reference proteome</keyword>
<dbReference type="AlphaFoldDB" id="A0A9D4UVP9"/>